<dbReference type="Proteomes" id="UP000020681">
    <property type="component" value="Unassembled WGS sequence"/>
</dbReference>
<reference evidence="1 2" key="1">
    <citation type="submission" date="2014-01" db="EMBL/GenBank/DDBJ databases">
        <authorList>
            <person name="Dobos K."/>
            <person name="Lenaerts A."/>
            <person name="Ordway D."/>
            <person name="DeGroote M.A."/>
            <person name="Parker T."/>
            <person name="Sizemore C."/>
            <person name="Tallon L.J."/>
            <person name="Sadzewicz L.K."/>
            <person name="Sengamalay N."/>
            <person name="Fraser C.M."/>
            <person name="Hine E."/>
            <person name="Shefchek K.A."/>
            <person name="Das S.P."/>
            <person name="Tettelin H."/>
        </authorList>
    </citation>
    <scope>NUCLEOTIDE SEQUENCE [LARGE SCALE GENOMIC DNA]</scope>
    <source>
        <strain evidence="1 2">Harvey</strain>
    </source>
</reference>
<sequence length="45" mass="4945">MRCRPSRAGRRTRAGRDDPATVAVARYGTMVECLKLGLIQPIPTC</sequence>
<protein>
    <submittedName>
        <fullName evidence="1">Uncharacterized protein</fullName>
    </submittedName>
</protein>
<dbReference type="EMBL" id="JAOL01000103">
    <property type="protein sequence ID" value="EUA90536.1"/>
    <property type="molecule type" value="Genomic_DNA"/>
</dbReference>
<comment type="caution">
    <text evidence="1">The sequence shown here is derived from an EMBL/GenBank/DDBJ whole genome shotgun (WGS) entry which is preliminary data.</text>
</comment>
<keyword evidence="2" id="KW-1185">Reference proteome</keyword>
<accession>A0ABP3ALM4</accession>
<organism evidence="1 2">
    <name type="scientific">Mycobacterium ulcerans str. Harvey</name>
    <dbReference type="NCBI Taxonomy" id="1299332"/>
    <lineage>
        <taxon>Bacteria</taxon>
        <taxon>Bacillati</taxon>
        <taxon>Actinomycetota</taxon>
        <taxon>Actinomycetes</taxon>
        <taxon>Mycobacteriales</taxon>
        <taxon>Mycobacteriaceae</taxon>
        <taxon>Mycobacterium</taxon>
        <taxon>Mycobacterium ulcerans group</taxon>
    </lineage>
</organism>
<name>A0ABP3ALM4_MYCUL</name>
<proteinExistence type="predicted"/>
<evidence type="ECO:0000313" key="2">
    <source>
        <dbReference type="Proteomes" id="UP000020681"/>
    </source>
</evidence>
<gene>
    <name evidence="1" type="ORF">I551_2994</name>
</gene>
<evidence type="ECO:0000313" key="1">
    <source>
        <dbReference type="EMBL" id="EUA90536.1"/>
    </source>
</evidence>